<evidence type="ECO:0000256" key="6">
    <source>
        <dbReference type="ARBA" id="ARBA00023136"/>
    </source>
</evidence>
<evidence type="ECO:0000256" key="1">
    <source>
        <dbReference type="ARBA" id="ARBA00004651"/>
    </source>
</evidence>
<feature type="transmembrane region" description="Helical" evidence="7">
    <location>
        <begin position="335"/>
        <end position="359"/>
    </location>
</feature>
<proteinExistence type="inferred from homology"/>
<dbReference type="InterPro" id="IPR000515">
    <property type="entry name" value="MetI-like"/>
</dbReference>
<feature type="region of interest" description="Disordered" evidence="8">
    <location>
        <begin position="1"/>
        <end position="40"/>
    </location>
</feature>
<keyword evidence="11" id="KW-1185">Reference proteome</keyword>
<protein>
    <submittedName>
        <fullName evidence="10">ABC transporter permease</fullName>
    </submittedName>
</protein>
<name>A0ABU2GRL8_9ACTN</name>
<feature type="transmembrane region" description="Helical" evidence="7">
    <location>
        <begin position="56"/>
        <end position="76"/>
    </location>
</feature>
<keyword evidence="4 7" id="KW-0812">Transmembrane</keyword>
<evidence type="ECO:0000259" key="9">
    <source>
        <dbReference type="PROSITE" id="PS50928"/>
    </source>
</evidence>
<accession>A0ABU2GRL8</accession>
<evidence type="ECO:0000256" key="5">
    <source>
        <dbReference type="ARBA" id="ARBA00022989"/>
    </source>
</evidence>
<dbReference type="Gene3D" id="1.10.3720.10">
    <property type="entry name" value="MetI-like"/>
    <property type="match status" value="1"/>
</dbReference>
<keyword evidence="5 7" id="KW-1133">Transmembrane helix</keyword>
<evidence type="ECO:0000313" key="10">
    <source>
        <dbReference type="EMBL" id="MDS1114108.1"/>
    </source>
</evidence>
<evidence type="ECO:0000256" key="8">
    <source>
        <dbReference type="SAM" id="MobiDB-lite"/>
    </source>
</evidence>
<feature type="transmembrane region" description="Helical" evidence="7">
    <location>
        <begin position="229"/>
        <end position="250"/>
    </location>
</feature>
<keyword evidence="2 7" id="KW-0813">Transport</keyword>
<reference evidence="10 11" key="1">
    <citation type="submission" date="2023-08" db="EMBL/GenBank/DDBJ databases">
        <title>Bioegradation of LLDPE and BLDPE plastic by marine bacteria from coast plastic debris.</title>
        <authorList>
            <person name="Rong Z."/>
        </authorList>
    </citation>
    <scope>NUCLEOTIDE SEQUENCE [LARGE SCALE GENOMIC DNA]</scope>
    <source>
        <strain evidence="10 11">Z-2</strain>
    </source>
</reference>
<dbReference type="SUPFAM" id="SSF161098">
    <property type="entry name" value="MetI-like"/>
    <property type="match status" value="1"/>
</dbReference>
<feature type="transmembrane region" description="Helical" evidence="7">
    <location>
        <begin position="149"/>
        <end position="172"/>
    </location>
</feature>
<dbReference type="Pfam" id="PF00528">
    <property type="entry name" value="BPD_transp_1"/>
    <property type="match status" value="1"/>
</dbReference>
<evidence type="ECO:0000256" key="2">
    <source>
        <dbReference type="ARBA" id="ARBA00022448"/>
    </source>
</evidence>
<feature type="domain" description="ABC transmembrane type-1" evidence="9">
    <location>
        <begin position="145"/>
        <end position="352"/>
    </location>
</feature>
<dbReference type="PANTHER" id="PTHR43163:SF9">
    <property type="entry name" value="ABC TRANSPORTER PERMEASE PROTEIN"/>
    <property type="match status" value="1"/>
</dbReference>
<evidence type="ECO:0000313" key="11">
    <source>
        <dbReference type="Proteomes" id="UP001265083"/>
    </source>
</evidence>
<dbReference type="EMBL" id="JAVLUS010000007">
    <property type="protein sequence ID" value="MDS1114108.1"/>
    <property type="molecule type" value="Genomic_DNA"/>
</dbReference>
<dbReference type="Proteomes" id="UP001265083">
    <property type="component" value="Unassembled WGS sequence"/>
</dbReference>
<evidence type="ECO:0000256" key="7">
    <source>
        <dbReference type="RuleBase" id="RU363032"/>
    </source>
</evidence>
<comment type="similarity">
    <text evidence="7">Belongs to the binding-protein-dependent transport system permease family.</text>
</comment>
<comment type="caution">
    <text evidence="10">The sequence shown here is derived from an EMBL/GenBank/DDBJ whole genome shotgun (WGS) entry which is preliminary data.</text>
</comment>
<gene>
    <name evidence="10" type="ORF">RD149_10030</name>
</gene>
<keyword evidence="6 7" id="KW-0472">Membrane</keyword>
<sequence length="367" mass="38303">MDTLRMTISLRPQRTSAPAGSSVGGDASGSTGQRPTKRSTNGLRARAALRLLRRRVLVMIPTTILVSLGIFAVAAASPFDPLTAHLGDRYQSATQAQRDAVTQAYDLDQNWLQAWWNWWADILHGDLGWSSTKSQTVAHVISERLPFTLGMSLAALISAAAVAIVLGAVIGMRRGGLFDRACTALAAMLAATPPFVVSLVLVSVFAVGLGWLPTSGARRPGDDYSVDGLLTHGVLPYLALTVSMIPWLLLTMRSAVVDAAASDAVHAARARGIGGWTLLRGHVAPVSVLPTLALLGTRLPELIAGAAIVETVFGWPGLAQALVDSAVALDFSLLAGLGVGSTILVLIGSALSDAAAVWIDPRIGLSA</sequence>
<keyword evidence="3" id="KW-1003">Cell membrane</keyword>
<dbReference type="PROSITE" id="PS50928">
    <property type="entry name" value="ABC_TM1"/>
    <property type="match status" value="1"/>
</dbReference>
<comment type="subcellular location">
    <subcellularLocation>
        <location evidence="1 7">Cell membrane</location>
        <topology evidence="1 7">Multi-pass membrane protein</topology>
    </subcellularLocation>
</comment>
<dbReference type="PANTHER" id="PTHR43163">
    <property type="entry name" value="DIPEPTIDE TRANSPORT SYSTEM PERMEASE PROTEIN DPPB-RELATED"/>
    <property type="match status" value="1"/>
</dbReference>
<dbReference type="InterPro" id="IPR035906">
    <property type="entry name" value="MetI-like_sf"/>
</dbReference>
<organism evidence="10 11">
    <name type="scientific">Gordonia westfalica</name>
    <dbReference type="NCBI Taxonomy" id="158898"/>
    <lineage>
        <taxon>Bacteria</taxon>
        <taxon>Bacillati</taxon>
        <taxon>Actinomycetota</taxon>
        <taxon>Actinomycetes</taxon>
        <taxon>Mycobacteriales</taxon>
        <taxon>Gordoniaceae</taxon>
        <taxon>Gordonia</taxon>
    </lineage>
</organism>
<feature type="transmembrane region" description="Helical" evidence="7">
    <location>
        <begin position="184"/>
        <end position="209"/>
    </location>
</feature>
<evidence type="ECO:0000256" key="4">
    <source>
        <dbReference type="ARBA" id="ARBA00022692"/>
    </source>
</evidence>
<evidence type="ECO:0000256" key="3">
    <source>
        <dbReference type="ARBA" id="ARBA00022475"/>
    </source>
</evidence>